<proteinExistence type="predicted"/>
<protein>
    <submittedName>
        <fullName evidence="1">Uncharacterized protein</fullName>
    </submittedName>
</protein>
<keyword evidence="2" id="KW-1185">Reference proteome</keyword>
<accession>A0A9P1NBX0</accession>
<reference evidence="1" key="1">
    <citation type="submission" date="2022-11" db="EMBL/GenBank/DDBJ databases">
        <authorList>
            <person name="Kikuchi T."/>
        </authorList>
    </citation>
    <scope>NUCLEOTIDE SEQUENCE</scope>
    <source>
        <strain evidence="1">PS1010</strain>
    </source>
</reference>
<dbReference type="EMBL" id="CANHGI010000006">
    <property type="protein sequence ID" value="CAI5455368.1"/>
    <property type="molecule type" value="Genomic_DNA"/>
</dbReference>
<organism evidence="1 2">
    <name type="scientific">Caenorhabditis angaria</name>
    <dbReference type="NCBI Taxonomy" id="860376"/>
    <lineage>
        <taxon>Eukaryota</taxon>
        <taxon>Metazoa</taxon>
        <taxon>Ecdysozoa</taxon>
        <taxon>Nematoda</taxon>
        <taxon>Chromadorea</taxon>
        <taxon>Rhabditida</taxon>
        <taxon>Rhabditina</taxon>
        <taxon>Rhabditomorpha</taxon>
        <taxon>Rhabditoidea</taxon>
        <taxon>Rhabditidae</taxon>
        <taxon>Peloderinae</taxon>
        <taxon>Caenorhabditis</taxon>
    </lineage>
</organism>
<evidence type="ECO:0000313" key="1">
    <source>
        <dbReference type="EMBL" id="CAI5455368.1"/>
    </source>
</evidence>
<dbReference type="Proteomes" id="UP001152747">
    <property type="component" value="Unassembled WGS sequence"/>
</dbReference>
<evidence type="ECO:0000313" key="2">
    <source>
        <dbReference type="Proteomes" id="UP001152747"/>
    </source>
</evidence>
<dbReference type="AlphaFoldDB" id="A0A9P1NBX0"/>
<gene>
    <name evidence="1" type="ORF">CAMP_LOCUS18005</name>
</gene>
<sequence>MPSEVAVRARHPVLLPRARSLERGAPVGTLSRVTSVPNLSTIRVGSSYSPSAPLHKYRRDVDSLDDWAIDRYTYHAPFYWQTYRYAARRQAYVDPIPQTLGHEYSTFWSKYKWYTDWLNPTYWRRYRDANYDRPLWNNWRPWQYDSRNAKRAIDLYRNGVIDFKTLDSKWITPSALERRGRDWSDVYLPAARYGAHRYFYSFS</sequence>
<name>A0A9P1NBX0_9PELO</name>
<dbReference type="OrthoDB" id="5809439at2759"/>
<comment type="caution">
    <text evidence="1">The sequence shown here is derived from an EMBL/GenBank/DDBJ whole genome shotgun (WGS) entry which is preliminary data.</text>
</comment>